<dbReference type="InterPro" id="IPR000792">
    <property type="entry name" value="Tscrpt_reg_LuxR_C"/>
</dbReference>
<dbReference type="InterPro" id="IPR011006">
    <property type="entry name" value="CheY-like_superfamily"/>
</dbReference>
<protein>
    <submittedName>
        <fullName evidence="3">Putative signal transduction response regulator</fullName>
    </submittedName>
</protein>
<dbReference type="Gene3D" id="3.40.50.2300">
    <property type="match status" value="1"/>
</dbReference>
<dbReference type="PROSITE" id="PS50043">
    <property type="entry name" value="HTH_LUXR_2"/>
    <property type="match status" value="1"/>
</dbReference>
<dbReference type="SMART" id="SM00421">
    <property type="entry name" value="HTH_LUXR"/>
    <property type="match status" value="1"/>
</dbReference>
<dbReference type="InterPro" id="IPR016032">
    <property type="entry name" value="Sig_transdc_resp-reg_C-effctor"/>
</dbReference>
<dbReference type="PRINTS" id="PR00038">
    <property type="entry name" value="HTHLUXR"/>
</dbReference>
<dbReference type="PANTHER" id="PTHR43214">
    <property type="entry name" value="TWO-COMPONENT RESPONSE REGULATOR"/>
    <property type="match status" value="1"/>
</dbReference>
<dbReference type="AlphaFoldDB" id="A0A2P2BZ73"/>
<dbReference type="EMBL" id="CZKA01000015">
    <property type="protein sequence ID" value="CUR55045.1"/>
    <property type="molecule type" value="Genomic_DNA"/>
</dbReference>
<reference evidence="3" key="1">
    <citation type="submission" date="2015-08" db="EMBL/GenBank/DDBJ databases">
        <authorList>
            <person name="Babu N.S."/>
            <person name="Beckwith C.J."/>
            <person name="Beseler K.G."/>
            <person name="Brison A."/>
            <person name="Carone J.V."/>
            <person name="Caskin T.P."/>
            <person name="Diamond M."/>
            <person name="Durham M.E."/>
            <person name="Foxe J.M."/>
            <person name="Go M."/>
            <person name="Henderson B.A."/>
            <person name="Jones I.B."/>
            <person name="McGettigan J.A."/>
            <person name="Micheletti S.J."/>
            <person name="Nasrallah M.E."/>
            <person name="Ortiz D."/>
            <person name="Piller C.R."/>
            <person name="Privatt S.R."/>
            <person name="Schneider S.L."/>
            <person name="Sharp S."/>
            <person name="Smith T.C."/>
            <person name="Stanton J.D."/>
            <person name="Ullery H.E."/>
            <person name="Wilson R.J."/>
            <person name="Serrano M.G."/>
            <person name="Buck G."/>
            <person name="Lee V."/>
            <person name="Wang Y."/>
            <person name="Carvalho R."/>
            <person name="Voegtly L."/>
            <person name="Shi R."/>
            <person name="Duckworth R."/>
            <person name="Johnson A."/>
            <person name="Loviza R."/>
            <person name="Walstead R."/>
            <person name="Shah Z."/>
            <person name="Kiflezghi M."/>
            <person name="Wade K."/>
            <person name="Ball S.L."/>
            <person name="Bradley K.W."/>
            <person name="Asai D.J."/>
            <person name="Bowman C.A."/>
            <person name="Russell D.A."/>
            <person name="Pope W.H."/>
            <person name="Jacobs-Sera D."/>
            <person name="Hendrix R.W."/>
            <person name="Hatfull G.F."/>
        </authorList>
    </citation>
    <scope>NUCLEOTIDE SEQUENCE</scope>
</reference>
<dbReference type="InterPro" id="IPR039420">
    <property type="entry name" value="WalR-like"/>
</dbReference>
<dbReference type="Pfam" id="PF00196">
    <property type="entry name" value="GerE"/>
    <property type="match status" value="1"/>
</dbReference>
<dbReference type="GO" id="GO:0003677">
    <property type="term" value="F:DNA binding"/>
    <property type="evidence" value="ECO:0007669"/>
    <property type="project" value="UniProtKB-KW"/>
</dbReference>
<accession>A0A2P2BZ73</accession>
<keyword evidence="1" id="KW-0238">DNA-binding</keyword>
<feature type="domain" description="HTH luxR-type" evidence="2">
    <location>
        <begin position="160"/>
        <end position="225"/>
    </location>
</feature>
<evidence type="ECO:0000259" key="2">
    <source>
        <dbReference type="PROSITE" id="PS50043"/>
    </source>
</evidence>
<evidence type="ECO:0000256" key="1">
    <source>
        <dbReference type="ARBA" id="ARBA00023125"/>
    </source>
</evidence>
<sequence>MGFARRALRAYAPLMSISPVQPLSVALANDYELVVLGLAHLLAPYPERVRMVEMVAGMPVTADVDLTLYDTFAQPQVDTDDIERVIAGDGAGRVVVFTWNLQPELIEMALKKGASGYLSKALSGEDLIDHLERIHAGEVVVSPAFEAEETASEEWDGGLWPGQTDGLTVRESEVIALITLGLSNQEIAKRAYLSINSVKSYIRSAYRKMGVTTRSQAVLWAVHHGFLPDSVRYGGEPGGQSTA</sequence>
<dbReference type="GO" id="GO:0006355">
    <property type="term" value="P:regulation of DNA-templated transcription"/>
    <property type="evidence" value="ECO:0007669"/>
    <property type="project" value="InterPro"/>
</dbReference>
<organism evidence="3">
    <name type="scientific">metagenome</name>
    <dbReference type="NCBI Taxonomy" id="256318"/>
    <lineage>
        <taxon>unclassified sequences</taxon>
        <taxon>metagenomes</taxon>
    </lineage>
</organism>
<dbReference type="SUPFAM" id="SSF52172">
    <property type="entry name" value="CheY-like"/>
    <property type="match status" value="1"/>
</dbReference>
<evidence type="ECO:0000313" key="3">
    <source>
        <dbReference type="EMBL" id="CUR55045.1"/>
    </source>
</evidence>
<dbReference type="CDD" id="cd06170">
    <property type="entry name" value="LuxR_C_like"/>
    <property type="match status" value="1"/>
</dbReference>
<gene>
    <name evidence="3" type="ORF">NOCA2220236</name>
</gene>
<dbReference type="SUPFAM" id="SSF46894">
    <property type="entry name" value="C-terminal effector domain of the bipartite response regulators"/>
    <property type="match status" value="1"/>
</dbReference>
<proteinExistence type="predicted"/>
<name>A0A2P2BZ73_9ZZZZ</name>